<accession>A0A9X3MAA7</accession>
<dbReference type="InterPro" id="IPR014284">
    <property type="entry name" value="RNA_pol_sigma-70_dom"/>
</dbReference>
<dbReference type="SUPFAM" id="SSF88946">
    <property type="entry name" value="Sigma2 domain of RNA polymerase sigma factors"/>
    <property type="match status" value="1"/>
</dbReference>
<evidence type="ECO:0000256" key="2">
    <source>
        <dbReference type="ARBA" id="ARBA00023015"/>
    </source>
</evidence>
<feature type="domain" description="RNA polymerase sigma factor 70 region 4 type 2" evidence="7">
    <location>
        <begin position="129"/>
        <end position="180"/>
    </location>
</feature>
<dbReference type="PANTHER" id="PTHR43133">
    <property type="entry name" value="RNA POLYMERASE ECF-TYPE SIGMA FACTO"/>
    <property type="match status" value="1"/>
</dbReference>
<keyword evidence="2" id="KW-0805">Transcription regulation</keyword>
<dbReference type="GO" id="GO:0006352">
    <property type="term" value="P:DNA-templated transcription initiation"/>
    <property type="evidence" value="ECO:0007669"/>
    <property type="project" value="InterPro"/>
</dbReference>
<dbReference type="PANTHER" id="PTHR43133:SF8">
    <property type="entry name" value="RNA POLYMERASE SIGMA FACTOR HI_1459-RELATED"/>
    <property type="match status" value="1"/>
</dbReference>
<evidence type="ECO:0000256" key="1">
    <source>
        <dbReference type="ARBA" id="ARBA00010641"/>
    </source>
</evidence>
<dbReference type="InterPro" id="IPR007627">
    <property type="entry name" value="RNA_pol_sigma70_r2"/>
</dbReference>
<name>A0A9X3MAA7_9CORY</name>
<keyword evidence="5" id="KW-0804">Transcription</keyword>
<evidence type="ECO:0000256" key="3">
    <source>
        <dbReference type="ARBA" id="ARBA00023082"/>
    </source>
</evidence>
<dbReference type="Pfam" id="PF04542">
    <property type="entry name" value="Sigma70_r2"/>
    <property type="match status" value="1"/>
</dbReference>
<dbReference type="Gene3D" id="1.10.1740.10">
    <property type="match status" value="1"/>
</dbReference>
<dbReference type="InterPro" id="IPR036388">
    <property type="entry name" value="WH-like_DNA-bd_sf"/>
</dbReference>
<feature type="domain" description="RNA polymerase sigma-70 region 2" evidence="6">
    <location>
        <begin position="43"/>
        <end position="102"/>
    </location>
</feature>
<dbReference type="RefSeq" id="WP_269955146.1">
    <property type="nucleotide sequence ID" value="NZ_JAKMUV010000012.1"/>
</dbReference>
<dbReference type="EMBL" id="JAKMUV010000012">
    <property type="protein sequence ID" value="MCZ9305593.1"/>
    <property type="molecule type" value="Genomic_DNA"/>
</dbReference>
<dbReference type="GeneID" id="301813625"/>
<evidence type="ECO:0000259" key="6">
    <source>
        <dbReference type="Pfam" id="PF04542"/>
    </source>
</evidence>
<dbReference type="Pfam" id="PF08281">
    <property type="entry name" value="Sigma70_r4_2"/>
    <property type="match status" value="1"/>
</dbReference>
<keyword evidence="9" id="KW-1185">Reference proteome</keyword>
<dbReference type="AlphaFoldDB" id="A0A9X3MAA7"/>
<protein>
    <submittedName>
        <fullName evidence="8">Sigma-70 family RNA polymerase sigma factor</fullName>
    </submittedName>
</protein>
<keyword evidence="4" id="KW-0238">DNA-binding</keyword>
<dbReference type="Proteomes" id="UP001146505">
    <property type="component" value="Unassembled WGS sequence"/>
</dbReference>
<evidence type="ECO:0000313" key="9">
    <source>
        <dbReference type="Proteomes" id="UP001146505"/>
    </source>
</evidence>
<gene>
    <name evidence="8" type="ORF">L8U58_08665</name>
</gene>
<dbReference type="InterPro" id="IPR013325">
    <property type="entry name" value="RNA_pol_sigma_r2"/>
</dbReference>
<dbReference type="InterPro" id="IPR013324">
    <property type="entry name" value="RNA_pol_sigma_r3/r4-like"/>
</dbReference>
<evidence type="ECO:0000259" key="7">
    <source>
        <dbReference type="Pfam" id="PF08281"/>
    </source>
</evidence>
<evidence type="ECO:0000256" key="4">
    <source>
        <dbReference type="ARBA" id="ARBA00023125"/>
    </source>
</evidence>
<organism evidence="8 9">
    <name type="scientific">Corynebacterium macclintockiae</name>
    <dbReference type="NCBI Taxonomy" id="2913501"/>
    <lineage>
        <taxon>Bacteria</taxon>
        <taxon>Bacillati</taxon>
        <taxon>Actinomycetota</taxon>
        <taxon>Actinomycetes</taxon>
        <taxon>Mycobacteriales</taxon>
        <taxon>Corynebacteriaceae</taxon>
        <taxon>Corynebacterium</taxon>
    </lineage>
</organism>
<comment type="similarity">
    <text evidence="1">Belongs to the sigma-70 factor family. ECF subfamily.</text>
</comment>
<proteinExistence type="inferred from homology"/>
<reference evidence="8" key="1">
    <citation type="submission" date="2022-02" db="EMBL/GenBank/DDBJ databases">
        <title>Corynebacterium sp. from urogenital microbiome.</title>
        <authorList>
            <person name="Cappelli E.A."/>
            <person name="Ribeiro T.G."/>
            <person name="Peixe L."/>
        </authorList>
    </citation>
    <scope>NUCLEOTIDE SEQUENCE</scope>
    <source>
        <strain evidence="8">C9Ua_112</strain>
    </source>
</reference>
<evidence type="ECO:0000256" key="5">
    <source>
        <dbReference type="ARBA" id="ARBA00023163"/>
    </source>
</evidence>
<dbReference type="Gene3D" id="1.10.10.10">
    <property type="entry name" value="Winged helix-like DNA-binding domain superfamily/Winged helix DNA-binding domain"/>
    <property type="match status" value="1"/>
</dbReference>
<dbReference type="NCBIfam" id="TIGR02937">
    <property type="entry name" value="sigma70-ECF"/>
    <property type="match status" value="1"/>
</dbReference>
<sequence length="192" mass="21077">MSTGLTNAARQELTRDEERDLLAKAHEGDQQAFARLARQAWGRMFAVCLSITGNRADAEDALQNALTSAWKSIDKFDGRARFSTWAYRIASNAALQVVRSRRDVPEEDAGADEVAQTPEVGSQVTSAMVVREALAQLPEDFREVIVLREYTGMSYQDIAAHQGIPIQTVKSRINRARAKLKAALVEAGVTSA</sequence>
<dbReference type="InterPro" id="IPR039425">
    <property type="entry name" value="RNA_pol_sigma-70-like"/>
</dbReference>
<keyword evidence="3" id="KW-0731">Sigma factor</keyword>
<evidence type="ECO:0000313" key="8">
    <source>
        <dbReference type="EMBL" id="MCZ9305593.1"/>
    </source>
</evidence>
<dbReference type="CDD" id="cd06171">
    <property type="entry name" value="Sigma70_r4"/>
    <property type="match status" value="1"/>
</dbReference>
<dbReference type="GO" id="GO:0016987">
    <property type="term" value="F:sigma factor activity"/>
    <property type="evidence" value="ECO:0007669"/>
    <property type="project" value="UniProtKB-KW"/>
</dbReference>
<dbReference type="GO" id="GO:0003677">
    <property type="term" value="F:DNA binding"/>
    <property type="evidence" value="ECO:0007669"/>
    <property type="project" value="UniProtKB-KW"/>
</dbReference>
<dbReference type="InterPro" id="IPR013249">
    <property type="entry name" value="RNA_pol_sigma70_r4_t2"/>
</dbReference>
<comment type="caution">
    <text evidence="8">The sequence shown here is derived from an EMBL/GenBank/DDBJ whole genome shotgun (WGS) entry which is preliminary data.</text>
</comment>
<dbReference type="SUPFAM" id="SSF88659">
    <property type="entry name" value="Sigma3 and sigma4 domains of RNA polymerase sigma factors"/>
    <property type="match status" value="1"/>
</dbReference>